<dbReference type="SUPFAM" id="SSF56349">
    <property type="entry name" value="DNA breaking-rejoining enzymes"/>
    <property type="match status" value="1"/>
</dbReference>
<dbReference type="Gene3D" id="1.10.443.10">
    <property type="entry name" value="Intergrase catalytic core"/>
    <property type="match status" value="1"/>
</dbReference>
<keyword evidence="1" id="KW-0233">DNA recombination</keyword>
<name>A0ABV5AEU2_9BACL</name>
<gene>
    <name evidence="3" type="ORF">KKP3000_004154</name>
</gene>
<evidence type="ECO:0000313" key="3">
    <source>
        <dbReference type="EMBL" id="MFB5190683.1"/>
    </source>
</evidence>
<dbReference type="EMBL" id="JBDXSU010000006">
    <property type="protein sequence ID" value="MFB5190683.1"/>
    <property type="molecule type" value="Genomic_DNA"/>
</dbReference>
<dbReference type="Pfam" id="PF00589">
    <property type="entry name" value="Phage_integrase"/>
    <property type="match status" value="1"/>
</dbReference>
<evidence type="ECO:0000256" key="1">
    <source>
        <dbReference type="ARBA" id="ARBA00023172"/>
    </source>
</evidence>
<dbReference type="PROSITE" id="PS51898">
    <property type="entry name" value="TYR_RECOMBINASE"/>
    <property type="match status" value="1"/>
</dbReference>
<dbReference type="InterPro" id="IPR013762">
    <property type="entry name" value="Integrase-like_cat_sf"/>
</dbReference>
<organism evidence="3 4">
    <name type="scientific">Alicyclobacillus fastidiosus</name>
    <dbReference type="NCBI Taxonomy" id="392011"/>
    <lineage>
        <taxon>Bacteria</taxon>
        <taxon>Bacillati</taxon>
        <taxon>Bacillota</taxon>
        <taxon>Bacilli</taxon>
        <taxon>Bacillales</taxon>
        <taxon>Alicyclobacillaceae</taxon>
        <taxon>Alicyclobacillus</taxon>
    </lineage>
</organism>
<feature type="domain" description="Tyr recombinase" evidence="2">
    <location>
        <begin position="1"/>
        <end position="134"/>
    </location>
</feature>
<reference evidence="3 4" key="1">
    <citation type="journal article" date="2024" name="Int. J. Mol. Sci.">
        <title>Exploration of Alicyclobacillus spp. Genome in Search of Antibiotic Resistance.</title>
        <authorList>
            <person name="Bucka-Kolendo J."/>
            <person name="Kiousi D.E."/>
            <person name="Dekowska A."/>
            <person name="Mikolajczuk-Szczyrba A."/>
            <person name="Karadedos D.M."/>
            <person name="Michael P."/>
            <person name="Galanis A."/>
            <person name="Sokolowska B."/>
        </authorList>
    </citation>
    <scope>NUCLEOTIDE SEQUENCE [LARGE SCALE GENOMIC DNA]</scope>
    <source>
        <strain evidence="3 4">KKP 3000</strain>
    </source>
</reference>
<evidence type="ECO:0000259" key="2">
    <source>
        <dbReference type="PROSITE" id="PS51898"/>
    </source>
</evidence>
<dbReference type="InterPro" id="IPR011010">
    <property type="entry name" value="DNA_brk_join_enz"/>
</dbReference>
<dbReference type="RefSeq" id="WP_275474703.1">
    <property type="nucleotide sequence ID" value="NZ_CP162940.1"/>
</dbReference>
<proteinExistence type="predicted"/>
<sequence length="138" mass="15988">MTIPLKLRDVRNNSHICLEEKKTGKQKRFVINADLRKQIDEYTQDMSDDSYLFPSQKTGKPITRVQAYRVLNSAAKQVGLDEIGTHTMRKTFVYHFYQATKDVALLQEIFNHSAPSVTFRYIGINQDVMDRALNDFSL</sequence>
<protein>
    <submittedName>
        <fullName evidence="3">Tyrosine-type recombinase/integrase</fullName>
    </submittedName>
</protein>
<dbReference type="Proteomes" id="UP001579974">
    <property type="component" value="Unassembled WGS sequence"/>
</dbReference>
<dbReference type="InterPro" id="IPR002104">
    <property type="entry name" value="Integrase_catalytic"/>
</dbReference>
<evidence type="ECO:0000313" key="4">
    <source>
        <dbReference type="Proteomes" id="UP001579974"/>
    </source>
</evidence>
<accession>A0ABV5AEU2</accession>
<keyword evidence="4" id="KW-1185">Reference proteome</keyword>
<comment type="caution">
    <text evidence="3">The sequence shown here is derived from an EMBL/GenBank/DDBJ whole genome shotgun (WGS) entry which is preliminary data.</text>
</comment>